<dbReference type="GO" id="GO:0009264">
    <property type="term" value="P:deoxyribonucleotide catabolic process"/>
    <property type="evidence" value="ECO:0007669"/>
    <property type="project" value="UniProtKB-UniRule"/>
</dbReference>
<keyword evidence="2" id="KW-0704">Schiff base</keyword>
<evidence type="ECO:0000256" key="1">
    <source>
        <dbReference type="ARBA" id="ARBA00022490"/>
    </source>
</evidence>
<gene>
    <name evidence="4" type="primary">deoC</name>
    <name evidence="4" type="ORF">H9736_01290</name>
</gene>
<dbReference type="NCBIfam" id="TIGR00126">
    <property type="entry name" value="deoC"/>
    <property type="match status" value="1"/>
</dbReference>
<dbReference type="EMBL" id="DXES01000026">
    <property type="protein sequence ID" value="HIX64862.1"/>
    <property type="molecule type" value="Genomic_DNA"/>
</dbReference>
<dbReference type="GO" id="GO:0005737">
    <property type="term" value="C:cytoplasm"/>
    <property type="evidence" value="ECO:0007669"/>
    <property type="project" value="InterPro"/>
</dbReference>
<reference evidence="4" key="1">
    <citation type="journal article" date="2021" name="PeerJ">
        <title>Extensive microbial diversity within the chicken gut microbiome revealed by metagenomics and culture.</title>
        <authorList>
            <person name="Gilroy R."/>
            <person name="Ravi A."/>
            <person name="Getino M."/>
            <person name="Pursley I."/>
            <person name="Horton D.L."/>
            <person name="Alikhan N.F."/>
            <person name="Baker D."/>
            <person name="Gharbi K."/>
            <person name="Hall N."/>
            <person name="Watson M."/>
            <person name="Adriaenssens E.M."/>
            <person name="Foster-Nyarko E."/>
            <person name="Jarju S."/>
            <person name="Secka A."/>
            <person name="Antonio M."/>
            <person name="Oren A."/>
            <person name="Chaudhuri R.R."/>
            <person name="La Ragione R."/>
            <person name="Hildebrand F."/>
            <person name="Pallen M.J."/>
        </authorList>
    </citation>
    <scope>NUCLEOTIDE SEQUENCE</scope>
    <source>
        <strain evidence="4">CHK188-5543</strain>
    </source>
</reference>
<proteinExistence type="predicted"/>
<name>A0A9D1WPK6_9FIRM</name>
<dbReference type="GO" id="GO:0016052">
    <property type="term" value="P:carbohydrate catabolic process"/>
    <property type="evidence" value="ECO:0007669"/>
    <property type="project" value="TreeGrafter"/>
</dbReference>
<organism evidence="4 5">
    <name type="scientific">Candidatus Anaerotruncus excrementipullorum</name>
    <dbReference type="NCBI Taxonomy" id="2838465"/>
    <lineage>
        <taxon>Bacteria</taxon>
        <taxon>Bacillati</taxon>
        <taxon>Bacillota</taxon>
        <taxon>Clostridia</taxon>
        <taxon>Eubacteriales</taxon>
        <taxon>Oscillospiraceae</taxon>
        <taxon>Anaerotruncus</taxon>
    </lineage>
</organism>
<feature type="non-terminal residue" evidence="4">
    <location>
        <position position="176"/>
    </location>
</feature>
<dbReference type="CDD" id="cd00959">
    <property type="entry name" value="DeoC"/>
    <property type="match status" value="1"/>
</dbReference>
<keyword evidence="4" id="KW-0456">Lyase</keyword>
<keyword evidence="1" id="KW-0963">Cytoplasm</keyword>
<evidence type="ECO:0000313" key="4">
    <source>
        <dbReference type="EMBL" id="HIX64862.1"/>
    </source>
</evidence>
<dbReference type="EC" id="4.1.2.4" evidence="3"/>
<dbReference type="SUPFAM" id="SSF51569">
    <property type="entry name" value="Aldolase"/>
    <property type="match status" value="1"/>
</dbReference>
<dbReference type="Proteomes" id="UP000886800">
    <property type="component" value="Unassembled WGS sequence"/>
</dbReference>
<protein>
    <recommendedName>
        <fullName evidence="3">Deoxyribose-phosphate aldolase</fullName>
        <ecNumber evidence="3">4.1.2.4</ecNumber>
    </recommendedName>
</protein>
<dbReference type="Gene3D" id="3.20.20.70">
    <property type="entry name" value="Aldolase class I"/>
    <property type="match status" value="1"/>
</dbReference>
<evidence type="ECO:0000256" key="3">
    <source>
        <dbReference type="NCBIfam" id="TIGR00126"/>
    </source>
</evidence>
<dbReference type="InterPro" id="IPR011343">
    <property type="entry name" value="DeoC"/>
</dbReference>
<dbReference type="InterPro" id="IPR002915">
    <property type="entry name" value="DeoC/FbaB/LacD_aldolase"/>
</dbReference>
<dbReference type="SMART" id="SM01133">
    <property type="entry name" value="DeoC"/>
    <property type="match status" value="1"/>
</dbReference>
<dbReference type="Pfam" id="PF01791">
    <property type="entry name" value="DeoC"/>
    <property type="match status" value="1"/>
</dbReference>
<dbReference type="PANTHER" id="PTHR10889">
    <property type="entry name" value="DEOXYRIBOSE-PHOSPHATE ALDOLASE"/>
    <property type="match status" value="1"/>
</dbReference>
<sequence length="176" mass="19131">MEAREILRHVDHTLLKATASWAEIQALCQEAIEFGTASVCVPPCYVARIKAAYGDRLPICTVVGFPLGYSVTAAKVLETRQAVAEGADEVDLVVNLTQVKNGQFDRVLEELQQVRQAAGTRVLKVIVETCYLTREEKIHLCQLVTQAGADFIKTSTGFGSAGAALEDVALFRQHIG</sequence>
<dbReference type="PIRSF" id="PIRSF001357">
    <property type="entry name" value="DeoC"/>
    <property type="match status" value="1"/>
</dbReference>
<evidence type="ECO:0000256" key="2">
    <source>
        <dbReference type="ARBA" id="ARBA00023270"/>
    </source>
</evidence>
<dbReference type="InterPro" id="IPR013785">
    <property type="entry name" value="Aldolase_TIM"/>
</dbReference>
<accession>A0A9D1WPK6</accession>
<dbReference type="GO" id="GO:0004139">
    <property type="term" value="F:deoxyribose-phosphate aldolase activity"/>
    <property type="evidence" value="ECO:0007669"/>
    <property type="project" value="UniProtKB-UniRule"/>
</dbReference>
<evidence type="ECO:0000313" key="5">
    <source>
        <dbReference type="Proteomes" id="UP000886800"/>
    </source>
</evidence>
<dbReference type="AlphaFoldDB" id="A0A9D1WPK6"/>
<comment type="caution">
    <text evidence="4">The sequence shown here is derived from an EMBL/GenBank/DDBJ whole genome shotgun (WGS) entry which is preliminary data.</text>
</comment>
<dbReference type="PANTHER" id="PTHR10889:SF1">
    <property type="entry name" value="DEOXYRIBOSE-PHOSPHATE ALDOLASE"/>
    <property type="match status" value="1"/>
</dbReference>
<reference evidence="4" key="2">
    <citation type="submission" date="2021-04" db="EMBL/GenBank/DDBJ databases">
        <authorList>
            <person name="Gilroy R."/>
        </authorList>
    </citation>
    <scope>NUCLEOTIDE SEQUENCE</scope>
    <source>
        <strain evidence="4">CHK188-5543</strain>
    </source>
</reference>